<keyword evidence="2" id="KW-1185">Reference proteome</keyword>
<comment type="caution">
    <text evidence="1">The sequence shown here is derived from an EMBL/GenBank/DDBJ whole genome shotgun (WGS) entry which is preliminary data.</text>
</comment>
<gene>
    <name evidence="1" type="ORF">J4709_29295</name>
</gene>
<proteinExistence type="predicted"/>
<accession>A0ABS3RY85</accession>
<dbReference type="EMBL" id="JAGEPF010000018">
    <property type="protein sequence ID" value="MBO2461672.1"/>
    <property type="molecule type" value="Genomic_DNA"/>
</dbReference>
<evidence type="ECO:0000313" key="2">
    <source>
        <dbReference type="Proteomes" id="UP000680206"/>
    </source>
</evidence>
<name>A0ABS3RY85_9ACTN</name>
<sequence>MSDVPAEVPVLADPMPRVLSWLAGHEAMVAALGPGERVGLYNEPPYPRLRVVDTGGDDRALTWLAGTDVQIEAYGDLDGAPGKAELRRLLYLAFGVLMELPEQPGGSPVISGVRSLRAGAWSPEPTGQPCYRGAVRVMSHP</sequence>
<dbReference type="Proteomes" id="UP000680206">
    <property type="component" value="Unassembled WGS sequence"/>
</dbReference>
<organism evidence="1 2">
    <name type="scientific">Actinomadura violacea</name>
    <dbReference type="NCBI Taxonomy" id="2819934"/>
    <lineage>
        <taxon>Bacteria</taxon>
        <taxon>Bacillati</taxon>
        <taxon>Actinomycetota</taxon>
        <taxon>Actinomycetes</taxon>
        <taxon>Streptosporangiales</taxon>
        <taxon>Thermomonosporaceae</taxon>
        <taxon>Actinomadura</taxon>
    </lineage>
</organism>
<evidence type="ECO:0000313" key="1">
    <source>
        <dbReference type="EMBL" id="MBO2461672.1"/>
    </source>
</evidence>
<evidence type="ECO:0008006" key="3">
    <source>
        <dbReference type="Google" id="ProtNLM"/>
    </source>
</evidence>
<dbReference type="RefSeq" id="WP_208245105.1">
    <property type="nucleotide sequence ID" value="NZ_JAGEPF010000018.1"/>
</dbReference>
<protein>
    <recommendedName>
        <fullName evidence="3">Tail terminator</fullName>
    </recommendedName>
</protein>
<reference evidence="1 2" key="1">
    <citation type="submission" date="2021-03" db="EMBL/GenBank/DDBJ databases">
        <title>Actinomadura violae sp. nov., isolated from lichen in Thailand.</title>
        <authorList>
            <person name="Kanchanasin P."/>
            <person name="Saeng-In P."/>
            <person name="Phongsopitanun W."/>
            <person name="Yuki M."/>
            <person name="Kudo T."/>
            <person name="Ohkuma M."/>
            <person name="Tanasupawat S."/>
        </authorList>
    </citation>
    <scope>NUCLEOTIDE SEQUENCE [LARGE SCALE GENOMIC DNA]</scope>
    <source>
        <strain evidence="1 2">LCR2-06</strain>
    </source>
</reference>